<reference evidence="1" key="1">
    <citation type="submission" date="2022-03" db="EMBL/GenBank/DDBJ databases">
        <authorList>
            <person name="Martin C."/>
        </authorList>
    </citation>
    <scope>NUCLEOTIDE SEQUENCE</scope>
</reference>
<accession>A0A8J1XZH0</accession>
<sequence>MSCILESLRCNHIAHSHRTFKKSIYEHPSCKYLHTSHVSLAKEPAVTFYDNEGAKEIDYYEVFEGSDRKERLRKRKRQRNPQLPESVTTIQVEDHGSVHIMGCNHFSSKSQGDVKLVMELTQPDIAVLESDRHGVEEATELSQDATVSRMQQFSLPMLMFQYMKQGTFGALGYLETIKLIQKYQVLPGSEWRTAYKCAGTIPGCAVHLGDMPADISAAKIKATNLGWKIIWHMLKHPKLTRSTNRSQLAEDIDGLVKKHVTPILIHERDLFLTYNIRTAAQLPKHLKGVIEGPVVVAVVGKDHVAGIVESWNKHIDIDSLCRKPRPPLFGTVLKWTIGITAVVGPTWIFYRAFKNRLTINRMEQQFRDS</sequence>
<name>A0A8J1XZH0_OWEFU</name>
<dbReference type="Proteomes" id="UP000749559">
    <property type="component" value="Unassembled WGS sequence"/>
</dbReference>
<dbReference type="CDD" id="cd14726">
    <property type="entry name" value="TraB_PrgY-like"/>
    <property type="match status" value="1"/>
</dbReference>
<proteinExistence type="predicted"/>
<protein>
    <submittedName>
        <fullName evidence="1">Uncharacterized protein</fullName>
    </submittedName>
</protein>
<gene>
    <name evidence="1" type="ORF">OFUS_LOCUS1064</name>
</gene>
<comment type="caution">
    <text evidence="1">The sequence shown here is derived from an EMBL/GenBank/DDBJ whole genome shotgun (WGS) entry which is preliminary data.</text>
</comment>
<dbReference type="PANTHER" id="PTHR21530:SF7">
    <property type="entry name" value="TRAB DOMAIN-CONTAINING PROTEIN"/>
    <property type="match status" value="1"/>
</dbReference>
<dbReference type="InterPro" id="IPR046345">
    <property type="entry name" value="TraB_PrgY-like"/>
</dbReference>
<dbReference type="OrthoDB" id="48306at2759"/>
<dbReference type="PANTHER" id="PTHR21530">
    <property type="entry name" value="PHEROMONE SHUTDOWN PROTEIN"/>
    <property type="match status" value="1"/>
</dbReference>
<evidence type="ECO:0000313" key="2">
    <source>
        <dbReference type="Proteomes" id="UP000749559"/>
    </source>
</evidence>
<dbReference type="AlphaFoldDB" id="A0A8J1XZH0"/>
<dbReference type="EMBL" id="CAIIXF020000001">
    <property type="protein sequence ID" value="CAH1773467.1"/>
    <property type="molecule type" value="Genomic_DNA"/>
</dbReference>
<keyword evidence="2" id="KW-1185">Reference proteome</keyword>
<evidence type="ECO:0000313" key="1">
    <source>
        <dbReference type="EMBL" id="CAH1773467.1"/>
    </source>
</evidence>
<organism evidence="1 2">
    <name type="scientific">Owenia fusiformis</name>
    <name type="common">Polychaete worm</name>
    <dbReference type="NCBI Taxonomy" id="6347"/>
    <lineage>
        <taxon>Eukaryota</taxon>
        <taxon>Metazoa</taxon>
        <taxon>Spiralia</taxon>
        <taxon>Lophotrochozoa</taxon>
        <taxon>Annelida</taxon>
        <taxon>Polychaeta</taxon>
        <taxon>Sedentaria</taxon>
        <taxon>Canalipalpata</taxon>
        <taxon>Sabellida</taxon>
        <taxon>Oweniida</taxon>
        <taxon>Oweniidae</taxon>
        <taxon>Owenia</taxon>
    </lineage>
</organism>